<organism evidence="2">
    <name type="scientific">Phaeocystis antarctica</name>
    <dbReference type="NCBI Taxonomy" id="33657"/>
    <lineage>
        <taxon>Eukaryota</taxon>
        <taxon>Haptista</taxon>
        <taxon>Haptophyta</taxon>
        <taxon>Prymnesiophyceae</taxon>
        <taxon>Phaeocystales</taxon>
        <taxon>Phaeocystaceae</taxon>
        <taxon>Phaeocystis</taxon>
    </lineage>
</organism>
<feature type="transmembrane region" description="Helical" evidence="1">
    <location>
        <begin position="115"/>
        <end position="134"/>
    </location>
</feature>
<proteinExistence type="predicted"/>
<sequence length="189" mass="20573">MAEAEEPPTPSAKPAEEAGSWQLPQVPQLQHPNEVLAQKLQKDWTWLSDTASSYQDEGNTRLRTTVRYSREAVQAVLSSVQSGWAAAEAGIASAQQPSETMQRYKVALLDFRRRYPAALVGAAAAIALVPAVLLKHTSRLERARLVLRNLVLGGGTASVLLYPEFVMRVANNVDSVATKVEQRVGASRP</sequence>
<keyword evidence="1" id="KW-0472">Membrane</keyword>
<dbReference type="EMBL" id="HBEP01012384">
    <property type="protein sequence ID" value="CAD8481231.1"/>
    <property type="molecule type" value="Transcribed_RNA"/>
</dbReference>
<keyword evidence="1" id="KW-0812">Transmembrane</keyword>
<dbReference type="AlphaFoldDB" id="A0A7S0EE89"/>
<evidence type="ECO:0000313" key="2">
    <source>
        <dbReference type="EMBL" id="CAD8481231.1"/>
    </source>
</evidence>
<accession>A0A7S0EE89</accession>
<gene>
    <name evidence="2" type="ORF">PANT1444_LOCUS6986</name>
</gene>
<protein>
    <recommendedName>
        <fullName evidence="3">MICOS complex subunit</fullName>
    </recommendedName>
</protein>
<evidence type="ECO:0008006" key="3">
    <source>
        <dbReference type="Google" id="ProtNLM"/>
    </source>
</evidence>
<reference evidence="2" key="1">
    <citation type="submission" date="2021-01" db="EMBL/GenBank/DDBJ databases">
        <authorList>
            <person name="Corre E."/>
            <person name="Pelletier E."/>
            <person name="Niang G."/>
            <person name="Scheremetjew M."/>
            <person name="Finn R."/>
            <person name="Kale V."/>
            <person name="Holt S."/>
            <person name="Cochrane G."/>
            <person name="Meng A."/>
            <person name="Brown T."/>
            <person name="Cohen L."/>
        </authorList>
    </citation>
    <scope>NUCLEOTIDE SEQUENCE</scope>
    <source>
        <strain evidence="2">CCMP1374</strain>
    </source>
</reference>
<name>A0A7S0EE89_9EUKA</name>
<keyword evidence="1" id="KW-1133">Transmembrane helix</keyword>
<evidence type="ECO:0000256" key="1">
    <source>
        <dbReference type="SAM" id="Phobius"/>
    </source>
</evidence>